<feature type="compositionally biased region" description="Basic and acidic residues" evidence="1">
    <location>
        <begin position="423"/>
        <end position="435"/>
    </location>
</feature>
<evidence type="ECO:0000313" key="2">
    <source>
        <dbReference type="EMBL" id="KAK3679490.1"/>
    </source>
</evidence>
<keyword evidence="3" id="KW-1185">Reference proteome</keyword>
<evidence type="ECO:0000313" key="3">
    <source>
        <dbReference type="Proteomes" id="UP001274830"/>
    </source>
</evidence>
<organism evidence="2 3">
    <name type="scientific">Recurvomyces mirabilis</name>
    <dbReference type="NCBI Taxonomy" id="574656"/>
    <lineage>
        <taxon>Eukaryota</taxon>
        <taxon>Fungi</taxon>
        <taxon>Dikarya</taxon>
        <taxon>Ascomycota</taxon>
        <taxon>Pezizomycotina</taxon>
        <taxon>Dothideomycetes</taxon>
        <taxon>Dothideomycetidae</taxon>
        <taxon>Mycosphaerellales</taxon>
        <taxon>Teratosphaeriaceae</taxon>
        <taxon>Recurvomyces</taxon>
    </lineage>
</organism>
<name>A0AAE0WWA7_9PEZI</name>
<dbReference type="EMBL" id="JAUTXT010000002">
    <property type="protein sequence ID" value="KAK3679490.1"/>
    <property type="molecule type" value="Genomic_DNA"/>
</dbReference>
<comment type="caution">
    <text evidence="2">The sequence shown here is derived from an EMBL/GenBank/DDBJ whole genome shotgun (WGS) entry which is preliminary data.</text>
</comment>
<dbReference type="AlphaFoldDB" id="A0AAE0WWA7"/>
<accession>A0AAE0WWA7</accession>
<evidence type="ECO:0000256" key="1">
    <source>
        <dbReference type="SAM" id="MobiDB-lite"/>
    </source>
</evidence>
<protein>
    <recommendedName>
        <fullName evidence="4">BTB domain-containing protein</fullName>
    </recommendedName>
</protein>
<sequence length="504" mass="57429">MDGVAYFEKADLAYHDDGPSQEREWLPVEPRSRVRFSDLNGASQYTELNDELCDNEAREFDTGMTGSTQTVFQEETDQPTFIWDGVQSRRYDSSPPPMPLAGVEEYDPPPRLRSGYMHSNSLFALEEGIPTNEMSFMEWYPKGEATLSYLGSNGETATIAGINIWMIEARCPLLAMAFEHRRSGQYLHLETLTDSTAVPFVRYLYTGSYALTTDFGDRHDDVPTSVLLHCRLYHLAIMYDITDLKSQAYLNVLRQCEFGCSSPDRPIDLCAGIRYAYEHLREKELLVDALINYCVSQFLGHRLGQDAEFQGLAYDLRPFHQALCRNTAAAIIQMPFRSYTPDGYASKDITSNRHKDVIYHFHAQDDFEVQQKKRKQKEVVPATKASALSLALRLRKVETTEVSDESASENEDFRMVTKRCKVEPDHTHEDVKSEPTTEDEYEIVAPTAEVQDLSTDDEVVDEKQVPEDQDRQSDAIMENLPVHDRLRRTPTSDGADSDSDWTVL</sequence>
<evidence type="ECO:0008006" key="4">
    <source>
        <dbReference type="Google" id="ProtNLM"/>
    </source>
</evidence>
<feature type="region of interest" description="Disordered" evidence="1">
    <location>
        <begin position="423"/>
        <end position="504"/>
    </location>
</feature>
<proteinExistence type="predicted"/>
<gene>
    <name evidence="2" type="ORF">LTR78_001051</name>
</gene>
<feature type="compositionally biased region" description="Basic and acidic residues" evidence="1">
    <location>
        <begin position="461"/>
        <end position="473"/>
    </location>
</feature>
<reference evidence="2" key="1">
    <citation type="submission" date="2023-07" db="EMBL/GenBank/DDBJ databases">
        <title>Black Yeasts Isolated from many extreme environments.</title>
        <authorList>
            <person name="Coleine C."/>
            <person name="Stajich J.E."/>
            <person name="Selbmann L."/>
        </authorList>
    </citation>
    <scope>NUCLEOTIDE SEQUENCE</scope>
    <source>
        <strain evidence="2">CCFEE 5485</strain>
    </source>
</reference>
<dbReference type="Proteomes" id="UP001274830">
    <property type="component" value="Unassembled WGS sequence"/>
</dbReference>
<feature type="compositionally biased region" description="Acidic residues" evidence="1">
    <location>
        <begin position="495"/>
        <end position="504"/>
    </location>
</feature>